<dbReference type="Pfam" id="PF02012">
    <property type="entry name" value="BNR"/>
    <property type="match status" value="1"/>
</dbReference>
<dbReference type="InterPro" id="IPR052025">
    <property type="entry name" value="Xyloglucanase_GH74"/>
</dbReference>
<dbReference type="EMBL" id="CP000473">
    <property type="protein sequence ID" value="ABJ84420.1"/>
    <property type="molecule type" value="Genomic_DNA"/>
</dbReference>
<feature type="region of interest" description="Disordered" evidence="8">
    <location>
        <begin position="834"/>
        <end position="877"/>
    </location>
</feature>
<dbReference type="PANTHER" id="PTHR43739:SF2">
    <property type="entry name" value="OLIGOXYLOGLUCAN-REDUCING END-SPECIFIC XYLOGLUCANASE-RELATED"/>
    <property type="match status" value="1"/>
</dbReference>
<dbReference type="Gene3D" id="2.130.10.10">
    <property type="entry name" value="YVTN repeat-like/Quinoprotein amine dehydrogenase"/>
    <property type="match status" value="4"/>
</dbReference>
<evidence type="ECO:0000256" key="4">
    <source>
        <dbReference type="ARBA" id="ARBA00023277"/>
    </source>
</evidence>
<keyword evidence="3" id="KW-0378">Hydrolase</keyword>
<dbReference type="GO" id="GO:0010411">
    <property type="term" value="P:xyloglucan metabolic process"/>
    <property type="evidence" value="ECO:0007669"/>
    <property type="project" value="TreeGrafter"/>
</dbReference>
<dbReference type="HOGENOM" id="CLU_004847_0_0_0"/>
<evidence type="ECO:0000256" key="8">
    <source>
        <dbReference type="SAM" id="MobiDB-lite"/>
    </source>
</evidence>
<keyword evidence="2" id="KW-0677">Repeat</keyword>
<keyword evidence="4" id="KW-0119">Carbohydrate metabolism</keyword>
<dbReference type="InterPro" id="IPR015943">
    <property type="entry name" value="WD40/YVTN_repeat-like_dom_sf"/>
</dbReference>
<evidence type="ECO:0000259" key="9">
    <source>
        <dbReference type="Pfam" id="PF15902"/>
    </source>
</evidence>
<dbReference type="eggNOG" id="COG4447">
    <property type="taxonomic scope" value="Bacteria"/>
</dbReference>
<evidence type="ECO:0000256" key="1">
    <source>
        <dbReference type="ARBA" id="ARBA00022729"/>
    </source>
</evidence>
<organism evidence="10">
    <name type="scientific">Solibacter usitatus (strain Ellin6076)</name>
    <dbReference type="NCBI Taxonomy" id="234267"/>
    <lineage>
        <taxon>Bacteria</taxon>
        <taxon>Pseudomonadati</taxon>
        <taxon>Acidobacteriota</taxon>
        <taxon>Terriglobia</taxon>
        <taxon>Bryobacterales</taxon>
        <taxon>Solibacteraceae</taxon>
        <taxon>Candidatus Solibacter</taxon>
    </lineage>
</organism>
<dbReference type="STRING" id="234267.Acid_3447"/>
<dbReference type="CDD" id="cd15482">
    <property type="entry name" value="Sialidase_non-viral"/>
    <property type="match status" value="1"/>
</dbReference>
<gene>
    <name evidence="10" type="ordered locus">Acid_3447</name>
</gene>
<evidence type="ECO:0000256" key="3">
    <source>
        <dbReference type="ARBA" id="ARBA00022801"/>
    </source>
</evidence>
<dbReference type="OrthoDB" id="9757947at2"/>
<evidence type="ECO:0000256" key="5">
    <source>
        <dbReference type="ARBA" id="ARBA00023295"/>
    </source>
</evidence>
<dbReference type="InterPro" id="IPR031778">
    <property type="entry name" value="Sortilin_N"/>
</dbReference>
<proteinExistence type="inferred from homology"/>
<dbReference type="Pfam" id="PF15902">
    <property type="entry name" value="Sortilin-Vps10"/>
    <property type="match status" value="1"/>
</dbReference>
<keyword evidence="6" id="KW-0624">Polysaccharide degradation</keyword>
<feature type="compositionally biased region" description="Low complexity" evidence="8">
    <location>
        <begin position="834"/>
        <end position="843"/>
    </location>
</feature>
<dbReference type="InParanoid" id="Q021G9"/>
<dbReference type="GO" id="GO:0016798">
    <property type="term" value="F:hydrolase activity, acting on glycosyl bonds"/>
    <property type="evidence" value="ECO:0007669"/>
    <property type="project" value="UniProtKB-KW"/>
</dbReference>
<evidence type="ECO:0000313" key="10">
    <source>
        <dbReference type="EMBL" id="ABJ84420.1"/>
    </source>
</evidence>
<dbReference type="SUPFAM" id="SSF110296">
    <property type="entry name" value="Oligoxyloglucan reducing end-specific cellobiohydrolase"/>
    <property type="match status" value="1"/>
</dbReference>
<reference evidence="10" key="1">
    <citation type="submission" date="2006-10" db="EMBL/GenBank/DDBJ databases">
        <title>Complete sequence of Solibacter usitatus Ellin6076.</title>
        <authorList>
            <consortium name="US DOE Joint Genome Institute"/>
            <person name="Copeland A."/>
            <person name="Lucas S."/>
            <person name="Lapidus A."/>
            <person name="Barry K."/>
            <person name="Detter J.C."/>
            <person name="Glavina del Rio T."/>
            <person name="Hammon N."/>
            <person name="Israni S."/>
            <person name="Dalin E."/>
            <person name="Tice H."/>
            <person name="Pitluck S."/>
            <person name="Thompson L.S."/>
            <person name="Brettin T."/>
            <person name="Bruce D."/>
            <person name="Han C."/>
            <person name="Tapia R."/>
            <person name="Gilna P."/>
            <person name="Schmutz J."/>
            <person name="Larimer F."/>
            <person name="Land M."/>
            <person name="Hauser L."/>
            <person name="Kyrpides N."/>
            <person name="Mikhailova N."/>
            <person name="Janssen P.H."/>
            <person name="Kuske C.R."/>
            <person name="Richardson P."/>
        </authorList>
    </citation>
    <scope>NUCLEOTIDE SEQUENCE</scope>
    <source>
        <strain evidence="10">Ellin6076</strain>
    </source>
</reference>
<keyword evidence="5" id="KW-0326">Glycosidase</keyword>
<name>Q021G9_SOLUE</name>
<protein>
    <recommendedName>
        <fullName evidence="9">Sortilin N-terminal domain-containing protein</fullName>
    </recommendedName>
</protein>
<dbReference type="GO" id="GO:0000272">
    <property type="term" value="P:polysaccharide catabolic process"/>
    <property type="evidence" value="ECO:0007669"/>
    <property type="project" value="UniProtKB-KW"/>
</dbReference>
<evidence type="ECO:0000256" key="6">
    <source>
        <dbReference type="ARBA" id="ARBA00023326"/>
    </source>
</evidence>
<dbReference type="PANTHER" id="PTHR43739">
    <property type="entry name" value="XYLOGLUCANASE (EUROFUNG)"/>
    <property type="match status" value="1"/>
</dbReference>
<keyword evidence="1" id="KW-0732">Signal</keyword>
<evidence type="ECO:0000256" key="7">
    <source>
        <dbReference type="ARBA" id="ARBA00037986"/>
    </source>
</evidence>
<comment type="similarity">
    <text evidence="7">Belongs to the glycosyl hydrolase 74 family.</text>
</comment>
<dbReference type="InterPro" id="IPR002860">
    <property type="entry name" value="BNR_rpt"/>
</dbReference>
<accession>Q021G9</accession>
<feature type="compositionally biased region" description="Gly residues" evidence="8">
    <location>
        <begin position="860"/>
        <end position="874"/>
    </location>
</feature>
<dbReference type="KEGG" id="sus:Acid_3447"/>
<sequence length="915" mass="99207" precursor="true">MDRALNVHPMKRSLSLFFSVAVLSLPAQRLTSELVGDLAMRNITGTFTSGRIADVAVDPRNRSIWYVATASGGLWKTTNHGISFQPIFDEGGSYSLGCVTVDPKNPDTVWLGTGENQAQRAIGYGDGVYKSTDAGKTWKNAGLPNSEHIAKIWVDPRNTNVVWVAAQGPLFSPGGDRGLYKTTDGGATWKASLTITENTGVTDFDVNPRNPDIMYAAAYQRRRTTSIVVAGGPDSGIFKTTDAGAHWTRLTEGIPTVDKGRIALAVSPQNPEVIYATITTNKDNKQTGMYRSDDAGAHWAKLNDFIVQDPEYYGEIFADPFKEGRVYLMDMAVRVSEDAGKTITAAGWQVHSDNHSLTFDPTDANHLLEGNDGGLYETYDHGKTWRHFNNIPVTQFYRVSVDNALPFYNIYGGAQDNGSQGVPSRTINRAGIRTSDWLNTGGGDGFQSRVDYADPNTVYACSQNIGCNRVDLKTGVSTNIHPRFGEADAKLRSRWDLPFIISPHSHERLYIAGNRLMRSDDRGATWKLVSEELTRAIDRDTIPVMGKLWGADAVWKNAFTDQFGTGTSIAESPLKEGLLFVGTDDGLVQISQDGGATWHKVDKFPGVPEMTYVTDVFPSPHDVNTVFVTLNDFHRGNFKPYLMKSSDLGKTWASISGDLPLRDPAWTVVQDPVNAKLLFVGTEFGLSFSVDAGLHWVKVKGGMPITPIRDLEIQARESDLIAASFGRGFFVFDDFSALRKLTPELLSQDGVLFPPGRKARAYEEIGYYRAQGDNIASPNPPAGALLTYYLRDETPAGGKTVLTIADAAGKQVRQLDASSKAGLHRTPWDLREQAPPAGAAAQRPTPPVEGGEEATPPAAGRGGRGGGGGGGGRGFARLGPLVKPGNYTVTLGRLVSGTVTPIGQPQTVEVVALER</sequence>
<feature type="domain" description="Sortilin N-terminal" evidence="9">
    <location>
        <begin position="128"/>
        <end position="283"/>
    </location>
</feature>
<evidence type="ECO:0000256" key="2">
    <source>
        <dbReference type="ARBA" id="ARBA00022737"/>
    </source>
</evidence>
<dbReference type="AlphaFoldDB" id="Q021G9"/>